<evidence type="ECO:0000313" key="1">
    <source>
        <dbReference type="EMBL" id="PRT70558.1"/>
    </source>
</evidence>
<gene>
    <name evidence="1" type="ORF">C6A27_05850</name>
    <name evidence="2" type="ORF">NCTC10713_00686</name>
</gene>
<dbReference type="EMBL" id="LR134283">
    <property type="protein sequence ID" value="VED97748.1"/>
    <property type="molecule type" value="Genomic_DNA"/>
</dbReference>
<dbReference type="Proteomes" id="UP000278419">
    <property type="component" value="Chromosome"/>
</dbReference>
<keyword evidence="2" id="KW-0032">Aminotransferase</keyword>
<dbReference type="RefSeq" id="WP_003030304.1">
    <property type="nucleotide sequence ID" value="NZ_AP018548.1"/>
</dbReference>
<dbReference type="GO" id="GO:0008483">
    <property type="term" value="F:transaminase activity"/>
    <property type="evidence" value="ECO:0007669"/>
    <property type="project" value="UniProtKB-KW"/>
</dbReference>
<reference evidence="2 4" key="3">
    <citation type="submission" date="2018-12" db="EMBL/GenBank/DDBJ databases">
        <authorList>
            <consortium name="Pathogen Informatics"/>
        </authorList>
    </citation>
    <scope>NUCLEOTIDE SEQUENCE [LARGE SCALE GENOMIC DNA]</scope>
    <source>
        <strain evidence="2 4">NCTC10713</strain>
    </source>
</reference>
<dbReference type="AlphaFoldDB" id="A0A2T0G3C0"/>
<dbReference type="EMBL" id="PVSZ01000011">
    <property type="protein sequence ID" value="PRT70558.1"/>
    <property type="molecule type" value="Genomic_DNA"/>
</dbReference>
<evidence type="ECO:0000313" key="2">
    <source>
        <dbReference type="EMBL" id="VED97748.1"/>
    </source>
</evidence>
<name>A0A2T0G3C0_STRAP</name>
<evidence type="ECO:0000313" key="3">
    <source>
        <dbReference type="Proteomes" id="UP000238573"/>
    </source>
</evidence>
<evidence type="ECO:0000313" key="4">
    <source>
        <dbReference type="Proteomes" id="UP000278419"/>
    </source>
</evidence>
<sequence>MSKKDKKIEIQLADSKVKIGTDQYEGYVLSIGKKVIGQIAELDGQFAIIKNENVDSFYKKLENAVEKLIETYNLSK</sequence>
<dbReference type="Pfam" id="PF11184">
    <property type="entry name" value="DUF2969"/>
    <property type="match status" value="1"/>
</dbReference>
<dbReference type="Proteomes" id="UP000238573">
    <property type="component" value="Unassembled WGS sequence"/>
</dbReference>
<proteinExistence type="predicted"/>
<dbReference type="InterPro" id="IPR021351">
    <property type="entry name" value="DUF2969"/>
</dbReference>
<reference evidence="1" key="2">
    <citation type="submission" date="2018-03" db="EMBL/GenBank/DDBJ databases">
        <authorList>
            <person name="Keele B.F."/>
        </authorList>
    </citation>
    <scope>NUCLEOTIDE SEQUENCE</scope>
    <source>
        <strain evidence="1">OUP21</strain>
    </source>
</reference>
<reference evidence="1 3" key="1">
    <citation type="journal article" date="1993" name="J. Dent. Res.">
        <title>The isolation and characterization of milleri group streptococci from dental periapical abscesses.</title>
        <authorList>
            <person name="Fisher L.E."/>
            <person name="Russell R.R."/>
        </authorList>
    </citation>
    <scope>NUCLEOTIDE SEQUENCE [LARGE SCALE GENOMIC DNA]</scope>
    <source>
        <strain evidence="1 3">OUP21</strain>
    </source>
</reference>
<dbReference type="GeneID" id="93963231"/>
<organism evidence="1 3">
    <name type="scientific">Streptococcus anginosus</name>
    <dbReference type="NCBI Taxonomy" id="1328"/>
    <lineage>
        <taxon>Bacteria</taxon>
        <taxon>Bacillati</taxon>
        <taxon>Bacillota</taxon>
        <taxon>Bacilli</taxon>
        <taxon>Lactobacillales</taxon>
        <taxon>Streptococcaceae</taxon>
        <taxon>Streptococcus</taxon>
        <taxon>Streptococcus anginosus group</taxon>
    </lineage>
</organism>
<protein>
    <submittedName>
        <fullName evidence="2">Branched-chain amino acid aminotransferase</fullName>
    </submittedName>
    <submittedName>
        <fullName evidence="1">DUF2969 domain-containing protein</fullName>
    </submittedName>
</protein>
<keyword evidence="2" id="KW-0808">Transferase</keyword>
<accession>A0A2T0G3C0</accession>